<reference evidence="1" key="1">
    <citation type="submission" date="2021-02" db="EMBL/GenBank/DDBJ databases">
        <title>Psilocybe cubensis genome.</title>
        <authorList>
            <person name="Mckernan K.J."/>
            <person name="Crawford S."/>
            <person name="Trippe A."/>
            <person name="Kane L.T."/>
            <person name="Mclaughlin S."/>
        </authorList>
    </citation>
    <scope>NUCLEOTIDE SEQUENCE [LARGE SCALE GENOMIC DNA]</scope>
    <source>
        <strain evidence="1">MGC-MH-2018</strain>
    </source>
</reference>
<name>A0A8H7XL36_PSICU</name>
<dbReference type="EMBL" id="JAFIQS010000016">
    <property type="protein sequence ID" value="KAG5163136.1"/>
    <property type="molecule type" value="Genomic_DNA"/>
</dbReference>
<dbReference type="AlphaFoldDB" id="A0A8H7XL36"/>
<sequence>MFRELAFTPKNSSILPQLITVPPCSTIPPYVKKIEFQGVEPLFKPNYTTSHLLSHFSSTVTHLRLRDITFDDFQCLLDIICAFPHLQSLKLNHVFWGKSEGSRGMDGATRLLPKSVTSLELKHTDLQDFASWLLSHPSLPVVPHMDIGPFEQKDIPYAGKYMSLIGPAITRLSYCFATVEFQHMCLFKLISKLMPLPENKPIIPVAPDLSGSPTPASQYKLCFGLPICEHLASFINLRYLRIDGFMDITSPGNTTATYWAPRILASVKSPGLEHLLFGVVLSRAGDMDRCNVKWGYFDFVLSHESYSGLRKVEFEVKGRAQLDSVADLIALRLPQVSELGLLHFSKAE</sequence>
<dbReference type="SUPFAM" id="SSF52047">
    <property type="entry name" value="RNI-like"/>
    <property type="match status" value="1"/>
</dbReference>
<proteinExistence type="predicted"/>
<dbReference type="OrthoDB" id="2789810at2759"/>
<comment type="caution">
    <text evidence="1">The sequence shown here is derived from an EMBL/GenBank/DDBJ whole genome shotgun (WGS) entry which is preliminary data.</text>
</comment>
<protein>
    <submittedName>
        <fullName evidence="1">Uncharacterized protein</fullName>
    </submittedName>
</protein>
<evidence type="ECO:0000313" key="1">
    <source>
        <dbReference type="EMBL" id="KAG5163136.1"/>
    </source>
</evidence>
<accession>A0A8H7XL36</accession>
<gene>
    <name evidence="1" type="ORF">JR316_012004</name>
</gene>
<organism evidence="1">
    <name type="scientific">Psilocybe cubensis</name>
    <name type="common">Psychedelic mushroom</name>
    <name type="synonym">Stropharia cubensis</name>
    <dbReference type="NCBI Taxonomy" id="181762"/>
    <lineage>
        <taxon>Eukaryota</taxon>
        <taxon>Fungi</taxon>
        <taxon>Dikarya</taxon>
        <taxon>Basidiomycota</taxon>
        <taxon>Agaricomycotina</taxon>
        <taxon>Agaricomycetes</taxon>
        <taxon>Agaricomycetidae</taxon>
        <taxon>Agaricales</taxon>
        <taxon>Agaricineae</taxon>
        <taxon>Strophariaceae</taxon>
        <taxon>Psilocybe</taxon>
    </lineage>
</organism>